<protein>
    <submittedName>
        <fullName evidence="3">Uncharacterized protein LOC115217102 isoform X1</fullName>
    </submittedName>
</protein>
<evidence type="ECO:0000313" key="3">
    <source>
        <dbReference type="RefSeq" id="XP_036363600.1"/>
    </source>
</evidence>
<keyword evidence="1" id="KW-0472">Membrane</keyword>
<evidence type="ECO:0000313" key="2">
    <source>
        <dbReference type="Proteomes" id="UP000515154"/>
    </source>
</evidence>
<evidence type="ECO:0000256" key="1">
    <source>
        <dbReference type="SAM" id="Phobius"/>
    </source>
</evidence>
<dbReference type="AlphaFoldDB" id="A0A7E6F8J9"/>
<organism evidence="2 3">
    <name type="scientific">Octopus sinensis</name>
    <name type="common">East Asian common octopus</name>
    <dbReference type="NCBI Taxonomy" id="2607531"/>
    <lineage>
        <taxon>Eukaryota</taxon>
        <taxon>Metazoa</taxon>
        <taxon>Spiralia</taxon>
        <taxon>Lophotrochozoa</taxon>
        <taxon>Mollusca</taxon>
        <taxon>Cephalopoda</taxon>
        <taxon>Coleoidea</taxon>
        <taxon>Octopodiformes</taxon>
        <taxon>Octopoda</taxon>
        <taxon>Incirrata</taxon>
        <taxon>Octopodidae</taxon>
        <taxon>Octopus</taxon>
    </lineage>
</organism>
<feature type="transmembrane region" description="Helical" evidence="1">
    <location>
        <begin position="45"/>
        <end position="64"/>
    </location>
</feature>
<sequence>MSHICDIFILQKIYQAIYLLIIFLNTVLFSILDCCMSTLREWKKLAWFGTIAFTLFTLMNFFQYTKNQTSIDARNNIPAGKEKGHLKTIIDMLCPNSGTLCTERIEMNGKEDIFSDFSEKLRRHVEQCIEKLQKFPPVTYKQTLLTLFTTWDHHDSKKELHENTVRNWLAFGPSVKVIVFSANPETRIFCEKIGCNYQYITVQRVTGVPLLKSMYLEAQKSFDSFFYAFANADILFEANLIKTLERVLYMFNNTEKAILIIGQRTNVMNVTKEEAVPVNSVTKIALNRGTIFRTDAEDYFITSKPFPWKAFPDFIVGSPAYDNWLVAYAIHNNFLTIDATNSIIAVHQTTRSGNYDGHHKHFTDYNLKLIRKIRSRVNVLAGHTICTKYFAQKDFCGLTEIIQRRTNPCAKPKSRRG</sequence>
<reference evidence="3" key="1">
    <citation type="submission" date="2025-08" db="UniProtKB">
        <authorList>
            <consortium name="RefSeq"/>
        </authorList>
    </citation>
    <scope>IDENTIFICATION</scope>
</reference>
<keyword evidence="2" id="KW-1185">Reference proteome</keyword>
<accession>A0A7E6F8J9</accession>
<keyword evidence="1" id="KW-1133">Transmembrane helix</keyword>
<name>A0A7E6F8J9_9MOLL</name>
<keyword evidence="1" id="KW-0812">Transmembrane</keyword>
<dbReference type="RefSeq" id="XP_036363600.1">
    <property type="nucleotide sequence ID" value="XM_036507707.1"/>
</dbReference>
<feature type="transmembrane region" description="Helical" evidence="1">
    <location>
        <begin position="13"/>
        <end position="33"/>
    </location>
</feature>
<gene>
    <name evidence="3" type="primary">LOC115217102</name>
</gene>
<dbReference type="Proteomes" id="UP000515154">
    <property type="component" value="Linkage group LG11"/>
</dbReference>
<proteinExistence type="predicted"/>